<comment type="function">
    <text evidence="4">Involved in the binding of tRNA to the ribosomes.</text>
</comment>
<evidence type="ECO:0000256" key="1">
    <source>
        <dbReference type="ARBA" id="ARBA00007102"/>
    </source>
</evidence>
<dbReference type="InterPro" id="IPR018268">
    <property type="entry name" value="Ribosomal_uS10_CS"/>
</dbReference>
<name>A0A1F4U0E3_UNCKA</name>
<reference evidence="6 7" key="1">
    <citation type="journal article" date="2016" name="Nat. Commun.">
        <title>Thousands of microbial genomes shed light on interconnected biogeochemical processes in an aquifer system.</title>
        <authorList>
            <person name="Anantharaman K."/>
            <person name="Brown C.T."/>
            <person name="Hug L.A."/>
            <person name="Sharon I."/>
            <person name="Castelle C.J."/>
            <person name="Probst A.J."/>
            <person name="Thomas B.C."/>
            <person name="Singh A."/>
            <person name="Wilkins M.J."/>
            <person name="Karaoz U."/>
            <person name="Brodie E.L."/>
            <person name="Williams K.H."/>
            <person name="Hubbard S.S."/>
            <person name="Banfield J.F."/>
        </authorList>
    </citation>
    <scope>NUCLEOTIDE SEQUENCE [LARGE SCALE GENOMIC DNA]</scope>
</reference>
<protein>
    <recommendedName>
        <fullName evidence="4">Small ribosomal subunit protein uS10</fullName>
    </recommendedName>
</protein>
<dbReference type="InterPro" id="IPR036838">
    <property type="entry name" value="Ribosomal_uS10_dom_sf"/>
</dbReference>
<proteinExistence type="inferred from homology"/>
<evidence type="ECO:0000256" key="3">
    <source>
        <dbReference type="ARBA" id="ARBA00023274"/>
    </source>
</evidence>
<evidence type="ECO:0000256" key="2">
    <source>
        <dbReference type="ARBA" id="ARBA00022980"/>
    </source>
</evidence>
<gene>
    <name evidence="4" type="primary">rpsJ</name>
    <name evidence="6" type="ORF">A3K42_00465</name>
</gene>
<dbReference type="PRINTS" id="PR00971">
    <property type="entry name" value="RIBOSOMALS10"/>
</dbReference>
<evidence type="ECO:0000259" key="5">
    <source>
        <dbReference type="SMART" id="SM01403"/>
    </source>
</evidence>
<evidence type="ECO:0000256" key="4">
    <source>
        <dbReference type="HAMAP-Rule" id="MF_00508"/>
    </source>
</evidence>
<dbReference type="FunFam" id="3.30.70.600:FF:000003">
    <property type="entry name" value="30S ribosomal protein S10"/>
    <property type="match status" value="1"/>
</dbReference>
<dbReference type="GO" id="GO:0000049">
    <property type="term" value="F:tRNA binding"/>
    <property type="evidence" value="ECO:0007669"/>
    <property type="project" value="UniProtKB-UniRule"/>
</dbReference>
<accession>A0A1F4U0E3</accession>
<dbReference type="Pfam" id="PF00338">
    <property type="entry name" value="Ribosomal_S10"/>
    <property type="match status" value="1"/>
</dbReference>
<dbReference type="NCBIfam" id="TIGR01049">
    <property type="entry name" value="rpsJ_bact"/>
    <property type="match status" value="1"/>
</dbReference>
<comment type="subunit">
    <text evidence="4">Part of the 30S ribosomal subunit.</text>
</comment>
<evidence type="ECO:0000313" key="7">
    <source>
        <dbReference type="Proteomes" id="UP000178270"/>
    </source>
</evidence>
<dbReference type="SUPFAM" id="SSF54999">
    <property type="entry name" value="Ribosomal protein S10"/>
    <property type="match status" value="1"/>
</dbReference>
<dbReference type="GO" id="GO:0003735">
    <property type="term" value="F:structural constituent of ribosome"/>
    <property type="evidence" value="ECO:0007669"/>
    <property type="project" value="InterPro"/>
</dbReference>
<dbReference type="GO" id="GO:0006412">
    <property type="term" value="P:translation"/>
    <property type="evidence" value="ECO:0007669"/>
    <property type="project" value="UniProtKB-UniRule"/>
</dbReference>
<evidence type="ECO:0000313" key="6">
    <source>
        <dbReference type="EMBL" id="OGC38349.1"/>
    </source>
</evidence>
<dbReference type="GO" id="GO:0005840">
    <property type="term" value="C:ribosome"/>
    <property type="evidence" value="ECO:0007669"/>
    <property type="project" value="UniProtKB-KW"/>
</dbReference>
<dbReference type="InterPro" id="IPR001848">
    <property type="entry name" value="Ribosomal_uS10"/>
</dbReference>
<dbReference type="NCBIfam" id="NF001861">
    <property type="entry name" value="PRK00596.1"/>
    <property type="match status" value="1"/>
</dbReference>
<dbReference type="Gene3D" id="3.30.70.600">
    <property type="entry name" value="Ribosomal protein S10 domain"/>
    <property type="match status" value="1"/>
</dbReference>
<dbReference type="InterPro" id="IPR027486">
    <property type="entry name" value="Ribosomal_uS10_dom"/>
</dbReference>
<dbReference type="EMBL" id="MEUS01000034">
    <property type="protein sequence ID" value="OGC38349.1"/>
    <property type="molecule type" value="Genomic_DNA"/>
</dbReference>
<dbReference type="HAMAP" id="MF_00508">
    <property type="entry name" value="Ribosomal_uS10"/>
    <property type="match status" value="1"/>
</dbReference>
<keyword evidence="3 4" id="KW-0687">Ribonucleoprotein</keyword>
<dbReference type="AlphaFoldDB" id="A0A1F4U0E3"/>
<sequence>MVKAQKKEQKIRIKLKAYDSRIMDLSCSKIVDTAIRTGAKVVGPIPLPTKTERYTVIRGPHIDKRSREQFELRTHKRVIDVLSPTGSTIENLSRLSLPAGVGISIQMA</sequence>
<dbReference type="GO" id="GO:1990904">
    <property type="term" value="C:ribonucleoprotein complex"/>
    <property type="evidence" value="ECO:0007669"/>
    <property type="project" value="UniProtKB-KW"/>
</dbReference>
<comment type="caution">
    <text evidence="6">The sequence shown here is derived from an EMBL/GenBank/DDBJ whole genome shotgun (WGS) entry which is preliminary data.</text>
</comment>
<feature type="domain" description="Small ribosomal subunit protein uS10" evidence="5">
    <location>
        <begin position="12"/>
        <end position="106"/>
    </location>
</feature>
<dbReference type="SMART" id="SM01403">
    <property type="entry name" value="Ribosomal_S10"/>
    <property type="match status" value="1"/>
</dbReference>
<dbReference type="PROSITE" id="PS00361">
    <property type="entry name" value="RIBOSOMAL_S10"/>
    <property type="match status" value="1"/>
</dbReference>
<comment type="similarity">
    <text evidence="1 4">Belongs to the universal ribosomal protein uS10 family.</text>
</comment>
<keyword evidence="2 4" id="KW-0689">Ribosomal protein</keyword>
<dbReference type="PANTHER" id="PTHR11700">
    <property type="entry name" value="30S RIBOSOMAL PROTEIN S10 FAMILY MEMBER"/>
    <property type="match status" value="1"/>
</dbReference>
<organism evidence="6 7">
    <name type="scientific">candidate division WWE3 bacterium RBG_13_37_7</name>
    <dbReference type="NCBI Taxonomy" id="1802609"/>
    <lineage>
        <taxon>Bacteria</taxon>
        <taxon>Katanobacteria</taxon>
    </lineage>
</organism>
<dbReference type="Proteomes" id="UP000178270">
    <property type="component" value="Unassembled WGS sequence"/>
</dbReference>